<reference evidence="1 2" key="1">
    <citation type="submission" date="2009-12" db="EMBL/GenBank/DDBJ databases">
        <authorList>
            <person name="Lefebure T."/>
            <person name="Cornejo O.E."/>
            <person name="Pavinski Bitar P.D."/>
            <person name="Lang P."/>
            <person name="Stanhope M.J."/>
        </authorList>
    </citation>
    <scope>NUCLEOTIDE SEQUENCE [LARGE SCALE GENOMIC DNA]</scope>
    <source>
        <strain evidence="1 2">FA-1</strain>
    </source>
</reference>
<dbReference type="EMBL" id="AJTZ01000005">
    <property type="protein sequence ID" value="EJN93462.1"/>
    <property type="molecule type" value="Genomic_DNA"/>
</dbReference>
<name>A0ABN0GSU1_STRRT</name>
<comment type="caution">
    <text evidence="1">The sequence shown here is derived from an EMBL/GenBank/DDBJ whole genome shotgun (WGS) entry which is preliminary data.</text>
</comment>
<accession>A0ABN0GSU1</accession>
<protein>
    <submittedName>
        <fullName evidence="1">Uncharacterized protein</fullName>
    </submittedName>
</protein>
<organism evidence="1 2">
    <name type="scientific">Streptococcus ratti FA-1 = DSM 20564</name>
    <dbReference type="NCBI Taxonomy" id="699248"/>
    <lineage>
        <taxon>Bacteria</taxon>
        <taxon>Bacillati</taxon>
        <taxon>Bacillota</taxon>
        <taxon>Bacilli</taxon>
        <taxon>Lactobacillales</taxon>
        <taxon>Streptococcaceae</taxon>
        <taxon>Streptococcus</taxon>
    </lineage>
</organism>
<keyword evidence="2" id="KW-1185">Reference proteome</keyword>
<evidence type="ECO:0000313" key="1">
    <source>
        <dbReference type="EMBL" id="EJN93462.1"/>
    </source>
</evidence>
<gene>
    <name evidence="1" type="ORF">SRA_02961</name>
</gene>
<evidence type="ECO:0000313" key="2">
    <source>
        <dbReference type="Proteomes" id="UP000007815"/>
    </source>
</evidence>
<sequence>MDLPTTEIIEPIYLDNKVDNFDARGVRHTVVTIEIMKAIGMPLNHASNKIGRIPMARKANKKDRSVAINKQTGILEIRIYLNVPDLQVKYSEAKYAPKGTAGIMRPTTKDATKA</sequence>
<dbReference type="Proteomes" id="UP000007815">
    <property type="component" value="Unassembled WGS sequence"/>
</dbReference>
<proteinExistence type="predicted"/>